<feature type="domain" description="MADF" evidence="1">
    <location>
        <begin position="75"/>
        <end position="142"/>
    </location>
</feature>
<dbReference type="PANTHER" id="PTHR21505:SF8">
    <property type="entry name" value="DPT-YFP REPRESSOR BY OVEREXPRESSION, ISOFORM D-RELATED"/>
    <property type="match status" value="1"/>
</dbReference>
<evidence type="ECO:0000259" key="1">
    <source>
        <dbReference type="PROSITE" id="PS51029"/>
    </source>
</evidence>
<dbReference type="AlphaFoldDB" id="A0A1B6FVI6"/>
<gene>
    <name evidence="2" type="ORF">g.25019</name>
</gene>
<dbReference type="PANTHER" id="PTHR21505">
    <property type="entry name" value="MADF DOMAIN-CONTAINING PROTEIN-RELATED"/>
    <property type="match status" value="1"/>
</dbReference>
<organism evidence="2">
    <name type="scientific">Cuerna arida</name>
    <dbReference type="NCBI Taxonomy" id="1464854"/>
    <lineage>
        <taxon>Eukaryota</taxon>
        <taxon>Metazoa</taxon>
        <taxon>Ecdysozoa</taxon>
        <taxon>Arthropoda</taxon>
        <taxon>Hexapoda</taxon>
        <taxon>Insecta</taxon>
        <taxon>Pterygota</taxon>
        <taxon>Neoptera</taxon>
        <taxon>Paraneoptera</taxon>
        <taxon>Hemiptera</taxon>
        <taxon>Auchenorrhyncha</taxon>
        <taxon>Membracoidea</taxon>
        <taxon>Cicadellidae</taxon>
        <taxon>Cicadellinae</taxon>
        <taxon>Proconiini</taxon>
        <taxon>Cuerna</taxon>
    </lineage>
</organism>
<evidence type="ECO:0000313" key="2">
    <source>
        <dbReference type="EMBL" id="JAS54205.1"/>
    </source>
</evidence>
<proteinExistence type="predicted"/>
<dbReference type="InterPro" id="IPR006578">
    <property type="entry name" value="MADF-dom"/>
</dbReference>
<reference evidence="2" key="1">
    <citation type="submission" date="2015-11" db="EMBL/GenBank/DDBJ databases">
        <title>De novo transcriptome assembly of four potential Pierce s Disease insect vectors from Arizona vineyards.</title>
        <authorList>
            <person name="Tassone E.E."/>
        </authorList>
    </citation>
    <scope>NUCLEOTIDE SEQUENCE</scope>
</reference>
<dbReference type="Pfam" id="PF10545">
    <property type="entry name" value="MADF_DNA_bdg"/>
    <property type="match status" value="1"/>
</dbReference>
<sequence>MAVRSERVYGRVSSVAHISHLRMRTDASSLKFARVGRRDIVCVCQFSLKTVCIYKYCVLLNTVHMAAWTKDFLLEFIELFRGEECLWKITSKDYHNKTKREESYKRLVEKVKEIDPAANKAVVTRKINSLRSAFRKELKKVD</sequence>
<protein>
    <recommendedName>
        <fullName evidence="1">MADF domain-containing protein</fullName>
    </recommendedName>
</protein>
<dbReference type="PROSITE" id="PS51029">
    <property type="entry name" value="MADF"/>
    <property type="match status" value="1"/>
</dbReference>
<accession>A0A1B6FVI6</accession>
<dbReference type="EMBL" id="GECZ01015564">
    <property type="protein sequence ID" value="JAS54205.1"/>
    <property type="molecule type" value="Transcribed_RNA"/>
</dbReference>
<name>A0A1B6FVI6_9HEMI</name>